<organism evidence="1 2">
    <name type="scientific">Sphagnurus paluster</name>
    <dbReference type="NCBI Taxonomy" id="117069"/>
    <lineage>
        <taxon>Eukaryota</taxon>
        <taxon>Fungi</taxon>
        <taxon>Dikarya</taxon>
        <taxon>Basidiomycota</taxon>
        <taxon>Agaricomycotina</taxon>
        <taxon>Agaricomycetes</taxon>
        <taxon>Agaricomycetidae</taxon>
        <taxon>Agaricales</taxon>
        <taxon>Tricholomatineae</taxon>
        <taxon>Lyophyllaceae</taxon>
        <taxon>Sphagnurus</taxon>
    </lineage>
</organism>
<evidence type="ECO:0000313" key="1">
    <source>
        <dbReference type="EMBL" id="KAG5651023.1"/>
    </source>
</evidence>
<comment type="caution">
    <text evidence="1">The sequence shown here is derived from an EMBL/GenBank/DDBJ whole genome shotgun (WGS) entry which is preliminary data.</text>
</comment>
<dbReference type="OrthoDB" id="3053346at2759"/>
<dbReference type="AlphaFoldDB" id="A0A9P7GJ66"/>
<gene>
    <name evidence="1" type="ORF">H0H81_010211</name>
</gene>
<proteinExistence type="predicted"/>
<reference evidence="1" key="2">
    <citation type="submission" date="2021-10" db="EMBL/GenBank/DDBJ databases">
        <title>Phylogenomics reveals ancestral predisposition of the termite-cultivated fungus Termitomyces towards a domesticated lifestyle.</title>
        <authorList>
            <person name="Auxier B."/>
            <person name="Grum-Grzhimaylo A."/>
            <person name="Cardenas M.E."/>
            <person name="Lodge J.D."/>
            <person name="Laessoe T."/>
            <person name="Pedersen O."/>
            <person name="Smith M.E."/>
            <person name="Kuyper T.W."/>
            <person name="Franco-Molano E.A."/>
            <person name="Baroni T.J."/>
            <person name="Aanen D.K."/>
        </authorList>
    </citation>
    <scope>NUCLEOTIDE SEQUENCE</scope>
    <source>
        <strain evidence="1">D49</strain>
    </source>
</reference>
<protein>
    <submittedName>
        <fullName evidence="1">Uncharacterized protein</fullName>
    </submittedName>
</protein>
<accession>A0A9P7GJ66</accession>
<dbReference type="EMBL" id="JABCKI010000315">
    <property type="protein sequence ID" value="KAG5651023.1"/>
    <property type="molecule type" value="Genomic_DNA"/>
</dbReference>
<reference evidence="1" key="1">
    <citation type="submission" date="2021-02" db="EMBL/GenBank/DDBJ databases">
        <authorList>
            <person name="Nieuwenhuis M."/>
            <person name="Van De Peppel L.J.J."/>
        </authorList>
    </citation>
    <scope>NUCLEOTIDE SEQUENCE</scope>
    <source>
        <strain evidence="1">D49</strain>
    </source>
</reference>
<evidence type="ECO:0000313" key="2">
    <source>
        <dbReference type="Proteomes" id="UP000717328"/>
    </source>
</evidence>
<sequence>MTADTLSENQIASEDKAQCTTLMPLISTYVVFCLDPVATVARLEDEETTTKARLLACQKYAGYVLMVSLRVPTMYADASTANKLPMDELGKHLVSYFADLFSRKEELDALNPHEYIPEEQLKTRRERQTKDMQLDQDFYGDTSSAPMSLSTSCFSYNYNSASEDNDDAVLCQRISPTQPLALLSYDLETVQKLGSPEELAEEIRLIEE</sequence>
<name>A0A9P7GJ66_9AGAR</name>
<keyword evidence="2" id="KW-1185">Reference proteome</keyword>
<dbReference type="Proteomes" id="UP000717328">
    <property type="component" value="Unassembled WGS sequence"/>
</dbReference>